<keyword evidence="7" id="KW-0804">Transcription</keyword>
<accession>A0AAV4TA29</accession>
<comment type="caution">
    <text evidence="11">The sequence shown here is derived from an EMBL/GenBank/DDBJ whole genome shotgun (WGS) entry which is preliminary data.</text>
</comment>
<dbReference type="InterPro" id="IPR050331">
    <property type="entry name" value="Zinc_finger"/>
</dbReference>
<proteinExistence type="predicted"/>
<dbReference type="PROSITE" id="PS50157">
    <property type="entry name" value="ZINC_FINGER_C2H2_2"/>
    <property type="match status" value="3"/>
</dbReference>
<dbReference type="GO" id="GO:0010468">
    <property type="term" value="P:regulation of gene expression"/>
    <property type="evidence" value="ECO:0007669"/>
    <property type="project" value="TreeGrafter"/>
</dbReference>
<gene>
    <name evidence="11" type="primary">gl_6</name>
    <name evidence="11" type="ORF">CEXT_431081</name>
</gene>
<evidence type="ECO:0000313" key="11">
    <source>
        <dbReference type="EMBL" id="GIY42121.1"/>
    </source>
</evidence>
<dbReference type="GO" id="GO:0005634">
    <property type="term" value="C:nucleus"/>
    <property type="evidence" value="ECO:0007669"/>
    <property type="project" value="UniProtKB-SubCell"/>
</dbReference>
<evidence type="ECO:0000256" key="4">
    <source>
        <dbReference type="ARBA" id="ARBA00022771"/>
    </source>
</evidence>
<evidence type="ECO:0000256" key="3">
    <source>
        <dbReference type="ARBA" id="ARBA00022737"/>
    </source>
</evidence>
<dbReference type="PANTHER" id="PTHR16515:SF49">
    <property type="entry name" value="GASTRULA ZINC FINGER PROTEIN XLCGF49.1-LIKE-RELATED"/>
    <property type="match status" value="1"/>
</dbReference>
<dbReference type="AlphaFoldDB" id="A0AAV4TA29"/>
<comment type="subcellular location">
    <subcellularLocation>
        <location evidence="1">Nucleus</location>
    </subcellularLocation>
</comment>
<keyword evidence="8" id="KW-0539">Nucleus</keyword>
<evidence type="ECO:0000256" key="7">
    <source>
        <dbReference type="ARBA" id="ARBA00023163"/>
    </source>
</evidence>
<evidence type="ECO:0000313" key="12">
    <source>
        <dbReference type="Proteomes" id="UP001054945"/>
    </source>
</evidence>
<organism evidence="11 12">
    <name type="scientific">Caerostris extrusa</name>
    <name type="common">Bark spider</name>
    <name type="synonym">Caerostris bankana</name>
    <dbReference type="NCBI Taxonomy" id="172846"/>
    <lineage>
        <taxon>Eukaryota</taxon>
        <taxon>Metazoa</taxon>
        <taxon>Ecdysozoa</taxon>
        <taxon>Arthropoda</taxon>
        <taxon>Chelicerata</taxon>
        <taxon>Arachnida</taxon>
        <taxon>Araneae</taxon>
        <taxon>Araneomorphae</taxon>
        <taxon>Entelegynae</taxon>
        <taxon>Araneoidea</taxon>
        <taxon>Araneidae</taxon>
        <taxon>Caerostris</taxon>
    </lineage>
</organism>
<name>A0AAV4TA29_CAEEX</name>
<dbReference type="PROSITE" id="PS00028">
    <property type="entry name" value="ZINC_FINGER_C2H2_1"/>
    <property type="match status" value="2"/>
</dbReference>
<sequence length="569" mass="61662">MGSPCAPRYQQTAIPPPMALLMLQAEDGSSTESNPVHCGTAKISALMTSAAGYKKHLLQPLTRHLLSTILLLLLLQTGLRGLGHGSVDRLLLLQHRRLVSLQLKREDYSPYKECCKGPDASDVCISMKPSLVHGNSVGQPFAGRLSPQGSASHNICNQGLARNIPLESSACSPVSSQTASYNGYPQIQVSGMSGTGGVFYSGDFNAASAQSNGAMFPAAMSVNLSMNMTMGVPNFADHFTGTASSSVPSNHMQWTTAHLPSGSYGANETSPMVSNYGRPVQLISSKLEDTAENLLGDYQCGFRKSVQFCTWTHFGELCAVQSSAPAAPSNCGRLRHLHIHSGVPPRRLHAPALHREGVPQLRLQPERDGRILLPLQARIPSLDSGQKNFSWMLKSKPRSVPTGRAACFPAITKAHSPPPPLLNPEHNGSNSSGNVNLCRICGKTYARPSTLKTHAHPHRGAALPMCDLRQVLLPGGQPVGPRTHAQRREALSVPRVRQTIFTKFFGHHPHEDALRSEALQLPMCKKSFSDSSTLTKHVRIHSGEKPYKCNLCPLRFSQSGNLNRHMRVH</sequence>
<dbReference type="InterPro" id="IPR036236">
    <property type="entry name" value="Znf_C2H2_sf"/>
</dbReference>
<dbReference type="EMBL" id="BPLR01010805">
    <property type="protein sequence ID" value="GIY42121.1"/>
    <property type="molecule type" value="Genomic_DNA"/>
</dbReference>
<protein>
    <submittedName>
        <fullName evidence="11">Protein glass</fullName>
    </submittedName>
</protein>
<keyword evidence="2" id="KW-0479">Metal-binding</keyword>
<evidence type="ECO:0000256" key="8">
    <source>
        <dbReference type="ARBA" id="ARBA00023242"/>
    </source>
</evidence>
<evidence type="ECO:0000256" key="6">
    <source>
        <dbReference type="ARBA" id="ARBA00023015"/>
    </source>
</evidence>
<evidence type="ECO:0000256" key="9">
    <source>
        <dbReference type="PROSITE-ProRule" id="PRU00042"/>
    </source>
</evidence>
<dbReference type="Pfam" id="PF00096">
    <property type="entry name" value="zf-C2H2"/>
    <property type="match status" value="3"/>
</dbReference>
<feature type="domain" description="C2H2-type" evidence="10">
    <location>
        <begin position="519"/>
        <end position="546"/>
    </location>
</feature>
<evidence type="ECO:0000256" key="5">
    <source>
        <dbReference type="ARBA" id="ARBA00022833"/>
    </source>
</evidence>
<evidence type="ECO:0000256" key="1">
    <source>
        <dbReference type="ARBA" id="ARBA00004123"/>
    </source>
</evidence>
<dbReference type="InterPro" id="IPR013087">
    <property type="entry name" value="Znf_C2H2_type"/>
</dbReference>
<feature type="domain" description="C2H2-type" evidence="10">
    <location>
        <begin position="436"/>
        <end position="463"/>
    </location>
</feature>
<dbReference type="SUPFAM" id="SSF57667">
    <property type="entry name" value="beta-beta-alpha zinc fingers"/>
    <property type="match status" value="1"/>
</dbReference>
<reference evidence="11 12" key="1">
    <citation type="submission" date="2021-06" db="EMBL/GenBank/DDBJ databases">
        <title>Caerostris extrusa draft genome.</title>
        <authorList>
            <person name="Kono N."/>
            <person name="Arakawa K."/>
        </authorList>
    </citation>
    <scope>NUCLEOTIDE SEQUENCE [LARGE SCALE GENOMIC DNA]</scope>
</reference>
<dbReference type="GO" id="GO:0008270">
    <property type="term" value="F:zinc ion binding"/>
    <property type="evidence" value="ECO:0007669"/>
    <property type="project" value="UniProtKB-KW"/>
</dbReference>
<keyword evidence="12" id="KW-1185">Reference proteome</keyword>
<dbReference type="Gene3D" id="3.30.160.60">
    <property type="entry name" value="Classic Zinc Finger"/>
    <property type="match status" value="2"/>
</dbReference>
<feature type="domain" description="C2H2-type" evidence="10">
    <location>
        <begin position="547"/>
        <end position="569"/>
    </location>
</feature>
<keyword evidence="5" id="KW-0862">Zinc</keyword>
<evidence type="ECO:0000256" key="2">
    <source>
        <dbReference type="ARBA" id="ARBA00022723"/>
    </source>
</evidence>
<keyword evidence="6" id="KW-0805">Transcription regulation</keyword>
<dbReference type="Proteomes" id="UP001054945">
    <property type="component" value="Unassembled WGS sequence"/>
</dbReference>
<dbReference type="FunFam" id="3.30.160.60:FF:000621">
    <property type="entry name" value="FLT3-interacting zinc finger 1"/>
    <property type="match status" value="1"/>
</dbReference>
<keyword evidence="4 9" id="KW-0863">Zinc-finger</keyword>
<dbReference type="SMART" id="SM00355">
    <property type="entry name" value="ZnF_C2H2"/>
    <property type="match status" value="3"/>
</dbReference>
<evidence type="ECO:0000259" key="10">
    <source>
        <dbReference type="PROSITE" id="PS50157"/>
    </source>
</evidence>
<dbReference type="PANTHER" id="PTHR16515">
    <property type="entry name" value="PR DOMAIN ZINC FINGER PROTEIN"/>
    <property type="match status" value="1"/>
</dbReference>
<keyword evidence="3" id="KW-0677">Repeat</keyword>